<reference evidence="6 7" key="1">
    <citation type="submission" date="2020-10" db="EMBL/GenBank/DDBJ databases">
        <title>Ca. Dormibacterota MAGs.</title>
        <authorList>
            <person name="Montgomery K."/>
        </authorList>
    </citation>
    <scope>NUCLEOTIDE SEQUENCE [LARGE SCALE GENOMIC DNA]</scope>
    <source>
        <strain evidence="6">Mitchell_Peninsula_5</strain>
    </source>
</reference>
<keyword evidence="2" id="KW-0238">DNA-binding</keyword>
<dbReference type="SUPFAM" id="SSF46894">
    <property type="entry name" value="C-terminal effector domain of the bipartite response regulators"/>
    <property type="match status" value="1"/>
</dbReference>
<keyword evidence="1 3" id="KW-0597">Phosphoprotein</keyword>
<dbReference type="InterPro" id="IPR001789">
    <property type="entry name" value="Sig_transdc_resp-reg_receiver"/>
</dbReference>
<evidence type="ECO:0000256" key="1">
    <source>
        <dbReference type="ARBA" id="ARBA00022553"/>
    </source>
</evidence>
<evidence type="ECO:0000313" key="6">
    <source>
        <dbReference type="EMBL" id="MBJ7610008.1"/>
    </source>
</evidence>
<dbReference type="AlphaFoldDB" id="A0A934KN84"/>
<dbReference type="Gene3D" id="3.40.50.2300">
    <property type="match status" value="1"/>
</dbReference>
<organism evidence="6 7">
    <name type="scientific">Candidatus Amunia macphersoniae</name>
    <dbReference type="NCBI Taxonomy" id="3127014"/>
    <lineage>
        <taxon>Bacteria</taxon>
        <taxon>Bacillati</taxon>
        <taxon>Candidatus Dormiibacterota</taxon>
        <taxon>Candidatus Dormibacteria</taxon>
        <taxon>Candidatus Aeolococcales</taxon>
        <taxon>Candidatus Aeolococcaceae</taxon>
        <taxon>Candidatus Amunia</taxon>
    </lineage>
</organism>
<evidence type="ECO:0000313" key="7">
    <source>
        <dbReference type="Proteomes" id="UP000614410"/>
    </source>
</evidence>
<dbReference type="SUPFAM" id="SSF52172">
    <property type="entry name" value="CheY-like"/>
    <property type="match status" value="1"/>
</dbReference>
<dbReference type="CDD" id="cd17535">
    <property type="entry name" value="REC_NarL-like"/>
    <property type="match status" value="1"/>
</dbReference>
<evidence type="ECO:0000259" key="4">
    <source>
        <dbReference type="PROSITE" id="PS50043"/>
    </source>
</evidence>
<dbReference type="PRINTS" id="PR00038">
    <property type="entry name" value="HTHLUXR"/>
</dbReference>
<dbReference type="PROSITE" id="PS00622">
    <property type="entry name" value="HTH_LUXR_1"/>
    <property type="match status" value="1"/>
</dbReference>
<feature type="modified residue" description="4-aspartylphosphate" evidence="3">
    <location>
        <position position="57"/>
    </location>
</feature>
<dbReference type="SMART" id="SM00448">
    <property type="entry name" value="REC"/>
    <property type="match status" value="1"/>
</dbReference>
<dbReference type="GO" id="GO:0003677">
    <property type="term" value="F:DNA binding"/>
    <property type="evidence" value="ECO:0007669"/>
    <property type="project" value="UniProtKB-KW"/>
</dbReference>
<dbReference type="PROSITE" id="PS50110">
    <property type="entry name" value="RESPONSE_REGULATORY"/>
    <property type="match status" value="1"/>
</dbReference>
<comment type="caution">
    <text evidence="6">The sequence shown here is derived from an EMBL/GenBank/DDBJ whole genome shotgun (WGS) entry which is preliminary data.</text>
</comment>
<evidence type="ECO:0000256" key="3">
    <source>
        <dbReference type="PROSITE-ProRule" id="PRU00169"/>
    </source>
</evidence>
<dbReference type="PANTHER" id="PTHR43214">
    <property type="entry name" value="TWO-COMPONENT RESPONSE REGULATOR"/>
    <property type="match status" value="1"/>
</dbReference>
<evidence type="ECO:0000259" key="5">
    <source>
        <dbReference type="PROSITE" id="PS50110"/>
    </source>
</evidence>
<evidence type="ECO:0000256" key="2">
    <source>
        <dbReference type="ARBA" id="ARBA00023125"/>
    </source>
</evidence>
<dbReference type="InterPro" id="IPR011006">
    <property type="entry name" value="CheY-like_superfamily"/>
</dbReference>
<accession>A0A934KN84</accession>
<protein>
    <submittedName>
        <fullName evidence="6">Response regulator transcription factor</fullName>
    </submittedName>
</protein>
<dbReference type="PROSITE" id="PS50043">
    <property type="entry name" value="HTH_LUXR_2"/>
    <property type="match status" value="1"/>
</dbReference>
<dbReference type="InterPro" id="IPR000792">
    <property type="entry name" value="Tscrpt_reg_LuxR_C"/>
</dbReference>
<gene>
    <name evidence="6" type="ORF">JF887_11355</name>
</gene>
<dbReference type="Pfam" id="PF00196">
    <property type="entry name" value="GerE"/>
    <property type="match status" value="1"/>
</dbReference>
<dbReference type="SMART" id="SM00421">
    <property type="entry name" value="HTH_LUXR"/>
    <property type="match status" value="1"/>
</dbReference>
<dbReference type="InterPro" id="IPR039420">
    <property type="entry name" value="WalR-like"/>
</dbReference>
<dbReference type="GO" id="GO:0000160">
    <property type="term" value="P:phosphorelay signal transduction system"/>
    <property type="evidence" value="ECO:0007669"/>
    <property type="project" value="InterPro"/>
</dbReference>
<dbReference type="InterPro" id="IPR016032">
    <property type="entry name" value="Sig_transdc_resp-reg_C-effctor"/>
</dbReference>
<sequence>MSRAIRLLIVDDHPMVRRGLTELFEGEEDIEVVAAAADGEEAIATAAAAAPDVVLMDISMPGMSGIEAARRVLDACPETNVVMLTSFHDHEKVIESLDSGAVGYLLKEADSEELLRGVRAAAAGDSPLSAKAARAVLSARHERSPIDDLTGRELDVLRLVGRGLANKQVAWRLGISEKTVKAHMTSIFHRLGVADRTQAALWAQRHDLL</sequence>
<proteinExistence type="predicted"/>
<feature type="domain" description="Response regulatory" evidence="5">
    <location>
        <begin position="6"/>
        <end position="122"/>
    </location>
</feature>
<dbReference type="Proteomes" id="UP000614410">
    <property type="component" value="Unassembled WGS sequence"/>
</dbReference>
<dbReference type="CDD" id="cd06170">
    <property type="entry name" value="LuxR_C_like"/>
    <property type="match status" value="1"/>
</dbReference>
<dbReference type="InterPro" id="IPR058245">
    <property type="entry name" value="NreC/VraR/RcsB-like_REC"/>
</dbReference>
<dbReference type="Pfam" id="PF00072">
    <property type="entry name" value="Response_reg"/>
    <property type="match status" value="1"/>
</dbReference>
<name>A0A934KN84_9BACT</name>
<dbReference type="GO" id="GO:0006355">
    <property type="term" value="P:regulation of DNA-templated transcription"/>
    <property type="evidence" value="ECO:0007669"/>
    <property type="project" value="InterPro"/>
</dbReference>
<dbReference type="EMBL" id="JAEKNN010000054">
    <property type="protein sequence ID" value="MBJ7610008.1"/>
    <property type="molecule type" value="Genomic_DNA"/>
</dbReference>
<feature type="domain" description="HTH luxR-type" evidence="4">
    <location>
        <begin position="142"/>
        <end position="207"/>
    </location>
</feature>